<dbReference type="InterPro" id="IPR017850">
    <property type="entry name" value="Alkaline_phosphatase_core_sf"/>
</dbReference>
<evidence type="ECO:0000256" key="2">
    <source>
        <dbReference type="ARBA" id="ARBA00008779"/>
    </source>
</evidence>
<dbReference type="InterPro" id="IPR047115">
    <property type="entry name" value="ARSB"/>
</dbReference>
<dbReference type="InterPro" id="IPR000863">
    <property type="entry name" value="Sulfotransferase_dom"/>
</dbReference>
<accession>A0ABD0KEK2</accession>
<dbReference type="SUPFAM" id="SSF52540">
    <property type="entry name" value="P-loop containing nucleoside triphosphate hydrolases"/>
    <property type="match status" value="1"/>
</dbReference>
<dbReference type="GO" id="GO:0008484">
    <property type="term" value="F:sulfuric ester hydrolase activity"/>
    <property type="evidence" value="ECO:0007669"/>
    <property type="project" value="UniProtKB-ARBA"/>
</dbReference>
<keyword evidence="11" id="KW-1185">Reference proteome</keyword>
<dbReference type="GO" id="GO:0046872">
    <property type="term" value="F:metal ion binding"/>
    <property type="evidence" value="ECO:0007669"/>
    <property type="project" value="UniProtKB-KW"/>
</dbReference>
<evidence type="ECO:0000256" key="6">
    <source>
        <dbReference type="ARBA" id="ARBA00023180"/>
    </source>
</evidence>
<dbReference type="AlphaFoldDB" id="A0ABD0KEK2"/>
<evidence type="ECO:0000256" key="5">
    <source>
        <dbReference type="ARBA" id="ARBA00022837"/>
    </source>
</evidence>
<dbReference type="CDD" id="cd16029">
    <property type="entry name" value="4-S"/>
    <property type="match status" value="1"/>
</dbReference>
<comment type="cofactor">
    <cofactor evidence="1">
        <name>Ca(2+)</name>
        <dbReference type="ChEBI" id="CHEBI:29108"/>
    </cofactor>
</comment>
<sequence>IEKLDQFLGYNRGRQMYEAIADACSFTKLKKVKDVVTTEEVKKLFKDDAMGIFRKADSESEASRMTSTFKSRFSLPSSYNGVPFVELKDKFGNDISFGHCGDILIPAFPGIPDFRKHRDNIKDLELKPDDVIIAGFPKTVVKLLILVTDQVWEKKVKVVYLMRNPKDTLVSMYNHQHGAKGRVGYHGTWDQFFSLVMTFGCWYGDWFDYVLDWERAIQSQTEVHILTSVYEDMKKDPVGQIEKLDKFLGYNRGRQPCEAVADACNFSKMKQVKDNQTSTEVKSRVFKENAPGFYRKETLTRKPRRHVNWGLVIVALLTRVRPRSQERERTDRSSELRAVPVNARAASSQPNIVFVLADDYGYHDVGYHGSRIRTPNLDRLAAEGVRLENYYVQPICTPTRSQLMSGRYQIHTGLQHGIIGFSQPNGLPLDDPTLADKLREAGYATHMVGKWHLGFYKSEYLPVNRGFDSYFGYLGGSEDYYTHTVLHGLDLRDNLDPVFSMNGTYSAFPFTQRAVDVVKQHDKSKPLFLYLAYQSVHAPLEVPDSYLEEYQDITDRNRRIYSGMVTCMDEGIGNLTAALQAAGLWDNTVFVFSTDNGGQILEGGNNWPLRGWKGSLWEGGLHGVGFVHSPLLQKQGYINNELIHVSDWFPTLVGIAGGSLNGTKPLDGFNQWNTISKNAASPRKELLHNIDILTRPSGKKLYPNTFDTRTRAAIRVGDYKLITGNPGNSSWIPPPSADTLYFAPAVQYDPPGKNVWLFNIKDDPNERQDLSDAHPEIVKQLLDRLLYYNSTAVPPRFPPNDPRANPKLHGGVWGPWE</sequence>
<dbReference type="InterPro" id="IPR027417">
    <property type="entry name" value="P-loop_NTPase"/>
</dbReference>
<evidence type="ECO:0000256" key="4">
    <source>
        <dbReference type="ARBA" id="ARBA00022801"/>
    </source>
</evidence>
<dbReference type="Gene3D" id="3.40.50.300">
    <property type="entry name" value="P-loop containing nucleotide triphosphate hydrolases"/>
    <property type="match status" value="1"/>
</dbReference>
<dbReference type="Pfam" id="PF00884">
    <property type="entry name" value="Sulfatase"/>
    <property type="match status" value="1"/>
</dbReference>
<evidence type="ECO:0000259" key="9">
    <source>
        <dbReference type="Pfam" id="PF00884"/>
    </source>
</evidence>
<dbReference type="FunFam" id="3.40.720.10:FF:000007">
    <property type="entry name" value="Arylsulfatase family, member J"/>
    <property type="match status" value="1"/>
</dbReference>
<feature type="region of interest" description="Disordered" evidence="7">
    <location>
        <begin position="797"/>
        <end position="817"/>
    </location>
</feature>
<evidence type="ECO:0000313" key="11">
    <source>
        <dbReference type="Proteomes" id="UP001519460"/>
    </source>
</evidence>
<dbReference type="InterPro" id="IPR024607">
    <property type="entry name" value="Sulfatase_CS"/>
</dbReference>
<dbReference type="PANTHER" id="PTHR10342">
    <property type="entry name" value="ARYLSULFATASE"/>
    <property type="match status" value="1"/>
</dbReference>
<gene>
    <name evidence="10" type="ORF">BaRGS_00023323</name>
</gene>
<feature type="domain" description="Sulfotransferase" evidence="8">
    <location>
        <begin position="146"/>
        <end position="298"/>
    </location>
</feature>
<feature type="domain" description="Sulfatase N-terminal" evidence="9">
    <location>
        <begin position="350"/>
        <end position="657"/>
    </location>
</feature>
<evidence type="ECO:0000256" key="3">
    <source>
        <dbReference type="ARBA" id="ARBA00022723"/>
    </source>
</evidence>
<evidence type="ECO:0000313" key="10">
    <source>
        <dbReference type="EMBL" id="KAK7485375.1"/>
    </source>
</evidence>
<dbReference type="Proteomes" id="UP001519460">
    <property type="component" value="Unassembled WGS sequence"/>
</dbReference>
<dbReference type="Pfam" id="PF00685">
    <property type="entry name" value="Sulfotransfer_1"/>
    <property type="match status" value="1"/>
</dbReference>
<dbReference type="Gene3D" id="3.30.1120.10">
    <property type="match status" value="1"/>
</dbReference>
<dbReference type="EMBL" id="JACVVK020000195">
    <property type="protein sequence ID" value="KAK7485375.1"/>
    <property type="molecule type" value="Genomic_DNA"/>
</dbReference>
<dbReference type="PANTHER" id="PTHR10342:SF274">
    <property type="entry name" value="ARYLSULFATASE B"/>
    <property type="match status" value="1"/>
</dbReference>
<comment type="caution">
    <text evidence="10">The sequence shown here is derived from an EMBL/GenBank/DDBJ whole genome shotgun (WGS) entry which is preliminary data.</text>
</comment>
<dbReference type="PROSITE" id="PS00149">
    <property type="entry name" value="SULFATASE_2"/>
    <property type="match status" value="1"/>
</dbReference>
<reference evidence="10 11" key="1">
    <citation type="journal article" date="2023" name="Sci. Data">
        <title>Genome assembly of the Korean intertidal mud-creeper Batillaria attramentaria.</title>
        <authorList>
            <person name="Patra A.K."/>
            <person name="Ho P.T."/>
            <person name="Jun S."/>
            <person name="Lee S.J."/>
            <person name="Kim Y."/>
            <person name="Won Y.J."/>
        </authorList>
    </citation>
    <scope>NUCLEOTIDE SEQUENCE [LARGE SCALE GENOMIC DNA]</scope>
    <source>
        <strain evidence="10">Wonlab-2016</strain>
    </source>
</reference>
<evidence type="ECO:0000256" key="1">
    <source>
        <dbReference type="ARBA" id="ARBA00001913"/>
    </source>
</evidence>
<name>A0ABD0KEK2_9CAEN</name>
<comment type="similarity">
    <text evidence="2">Belongs to the sulfatase family.</text>
</comment>
<keyword evidence="4" id="KW-0378">Hydrolase</keyword>
<proteinExistence type="inferred from homology"/>
<dbReference type="SUPFAM" id="SSF53649">
    <property type="entry name" value="Alkaline phosphatase-like"/>
    <property type="match status" value="1"/>
</dbReference>
<evidence type="ECO:0000259" key="8">
    <source>
        <dbReference type="Pfam" id="PF00685"/>
    </source>
</evidence>
<dbReference type="InterPro" id="IPR000917">
    <property type="entry name" value="Sulfatase_N"/>
</dbReference>
<evidence type="ECO:0000256" key="7">
    <source>
        <dbReference type="SAM" id="MobiDB-lite"/>
    </source>
</evidence>
<keyword evidence="3" id="KW-0479">Metal-binding</keyword>
<protein>
    <submittedName>
        <fullName evidence="10">Uncharacterized protein</fullName>
    </submittedName>
</protein>
<keyword evidence="5" id="KW-0106">Calcium</keyword>
<keyword evidence="6" id="KW-0325">Glycoprotein</keyword>
<organism evidence="10 11">
    <name type="scientific">Batillaria attramentaria</name>
    <dbReference type="NCBI Taxonomy" id="370345"/>
    <lineage>
        <taxon>Eukaryota</taxon>
        <taxon>Metazoa</taxon>
        <taxon>Spiralia</taxon>
        <taxon>Lophotrochozoa</taxon>
        <taxon>Mollusca</taxon>
        <taxon>Gastropoda</taxon>
        <taxon>Caenogastropoda</taxon>
        <taxon>Sorbeoconcha</taxon>
        <taxon>Cerithioidea</taxon>
        <taxon>Batillariidae</taxon>
        <taxon>Batillaria</taxon>
    </lineage>
</organism>
<dbReference type="Gene3D" id="3.40.720.10">
    <property type="entry name" value="Alkaline Phosphatase, subunit A"/>
    <property type="match status" value="1"/>
</dbReference>
<feature type="non-terminal residue" evidence="10">
    <location>
        <position position="1"/>
    </location>
</feature>